<dbReference type="InterPro" id="IPR044086">
    <property type="entry name" value="LUC3-like"/>
</dbReference>
<dbReference type="SUPFAM" id="SSF53720">
    <property type="entry name" value="ALDH-like"/>
    <property type="match status" value="1"/>
</dbReference>
<evidence type="ECO:0000313" key="8">
    <source>
        <dbReference type="EMBL" id="EDP48994.1"/>
    </source>
</evidence>
<dbReference type="InterPro" id="IPR029510">
    <property type="entry name" value="Ald_DH_CS_GLU"/>
</dbReference>
<sequence>MIFVLAPLCRHSMACVHQIACLTHDLANVFLQNFFNIINGETVSSAVTQHGINPANKEPNPPVPVASPAELDKAVAAAQVAFEQWSPFPLEDRRKALFAYSDALNAEKDGFTSLLTKEQGKPLSQAAMEVEMAVAWIKGLASLEIPEVVLENSSERKIVQRFTPIGVAAAIVPWNFPVLLAIGKVVSALITGNSIIVKPSPFTPYTALKLTELAIPFVPPGVFQALSGDDQLGPWMTRHPGILKVSFTGSTLTGKRIALAGAETFKQCTLELGGNDPAIICKDVDLDALVPKGDQNLGQVEDKLLMLDPTRVAPLCFLNSSQVCMMIKRLYVHESIYEAFRDKLAAHVKTLPVGNGVQPDVFLGPVQTEMQYNKARDLLSSISAEGLRPALGGTVEESAGYFIHPTIVDNPPDTARVVTEEAFAPILPLLKWQTEEEVIARANADPAGLGGSVWSRDLDQAQRLASRLECGSVWINSHFAVAPHVPFGGRKESGSGVEWGVDGLKAYCNP</sequence>
<feature type="domain" description="Aldehyde dehydrogenase" evidence="7">
    <location>
        <begin position="316"/>
        <end position="509"/>
    </location>
</feature>
<dbReference type="Gene3D" id="3.40.309.10">
    <property type="entry name" value="Aldehyde Dehydrogenase, Chain A, domain 2"/>
    <property type="match status" value="1"/>
</dbReference>
<comment type="similarity">
    <text evidence="1 6">Belongs to the aldehyde dehydrogenase family.</text>
</comment>
<evidence type="ECO:0000256" key="1">
    <source>
        <dbReference type="ARBA" id="ARBA00009986"/>
    </source>
</evidence>
<feature type="active site" evidence="5">
    <location>
        <position position="271"/>
    </location>
</feature>
<evidence type="ECO:0000256" key="5">
    <source>
        <dbReference type="PROSITE-ProRule" id="PRU10007"/>
    </source>
</evidence>
<dbReference type="FunFam" id="3.40.309.10:FF:000032">
    <property type="entry name" value="Probable aldehyde dehydrogenase"/>
    <property type="match status" value="1"/>
</dbReference>
<dbReference type="Gene3D" id="3.40.605.10">
    <property type="entry name" value="Aldehyde Dehydrogenase, Chain A, domain 1"/>
    <property type="match status" value="1"/>
</dbReference>
<gene>
    <name evidence="8" type="ORF">AFUB_084450</name>
</gene>
<dbReference type="VEuPathDB" id="FungiDB:AFUB_084450"/>
<evidence type="ECO:0000256" key="3">
    <source>
        <dbReference type="ARBA" id="ARBA00024226"/>
    </source>
</evidence>
<evidence type="ECO:0000256" key="4">
    <source>
        <dbReference type="ARBA" id="ARBA00049194"/>
    </source>
</evidence>
<dbReference type="PROSITE" id="PS00687">
    <property type="entry name" value="ALDEHYDE_DEHYDR_GLU"/>
    <property type="match status" value="1"/>
</dbReference>
<protein>
    <recommendedName>
        <fullName evidence="3">aldehyde dehydrogenase (NAD(+))</fullName>
        <ecNumber evidence="3">1.2.1.3</ecNumber>
    </recommendedName>
</protein>
<dbReference type="PANTHER" id="PTHR11699">
    <property type="entry name" value="ALDEHYDE DEHYDROGENASE-RELATED"/>
    <property type="match status" value="1"/>
</dbReference>
<evidence type="ECO:0000256" key="6">
    <source>
        <dbReference type="RuleBase" id="RU003345"/>
    </source>
</evidence>
<dbReference type="GO" id="GO:0004029">
    <property type="term" value="F:aldehyde dehydrogenase (NAD+) activity"/>
    <property type="evidence" value="ECO:0007669"/>
    <property type="project" value="UniProtKB-EC"/>
</dbReference>
<evidence type="ECO:0000259" key="7">
    <source>
        <dbReference type="Pfam" id="PF00171"/>
    </source>
</evidence>
<dbReference type="InterPro" id="IPR015590">
    <property type="entry name" value="Aldehyde_DH_dom"/>
</dbReference>
<dbReference type="CDD" id="cd07106">
    <property type="entry name" value="ALDH_AldA-AAD23400"/>
    <property type="match status" value="1"/>
</dbReference>
<dbReference type="FunFam" id="3.40.605.10:FF:000007">
    <property type="entry name" value="NAD/NADP-dependent betaine aldehyde dehydrogenase"/>
    <property type="match status" value="1"/>
</dbReference>
<keyword evidence="9" id="KW-1185">Reference proteome</keyword>
<dbReference type="EC" id="1.2.1.3" evidence="3"/>
<dbReference type="HOGENOM" id="CLU_005391_0_0_1"/>
<organism evidence="8 9">
    <name type="scientific">Aspergillus fumigatus (strain CBS 144.89 / FGSC A1163 / CEA10)</name>
    <name type="common">Neosartorya fumigata</name>
    <dbReference type="NCBI Taxonomy" id="451804"/>
    <lineage>
        <taxon>Eukaryota</taxon>
        <taxon>Fungi</taxon>
        <taxon>Dikarya</taxon>
        <taxon>Ascomycota</taxon>
        <taxon>Pezizomycotina</taxon>
        <taxon>Eurotiomycetes</taxon>
        <taxon>Eurotiomycetidae</taxon>
        <taxon>Eurotiales</taxon>
        <taxon>Aspergillaceae</taxon>
        <taxon>Aspergillus</taxon>
        <taxon>Aspergillus subgen. Fumigati</taxon>
    </lineage>
</organism>
<feature type="domain" description="Aldehyde dehydrogenase" evidence="7">
    <location>
        <begin position="49"/>
        <end position="291"/>
    </location>
</feature>
<accession>B0YAF1</accession>
<dbReference type="OrthoDB" id="310895at2759"/>
<dbReference type="Proteomes" id="UP000001699">
    <property type="component" value="Unassembled WGS sequence"/>
</dbReference>
<reference evidence="8 9" key="1">
    <citation type="journal article" date="2008" name="PLoS Genet.">
        <title>Genomic islands in the pathogenic filamentous fungus Aspergillus fumigatus.</title>
        <authorList>
            <person name="Fedorova N.D."/>
            <person name="Khaldi N."/>
            <person name="Joardar V.S."/>
            <person name="Maiti R."/>
            <person name="Amedeo P."/>
            <person name="Anderson M.J."/>
            <person name="Crabtree J."/>
            <person name="Silva J.C."/>
            <person name="Badger J.H."/>
            <person name="Albarraq A."/>
            <person name="Angiuoli S."/>
            <person name="Bussey H."/>
            <person name="Bowyer P."/>
            <person name="Cotty P.J."/>
            <person name="Dyer P.S."/>
            <person name="Egan A."/>
            <person name="Galens K."/>
            <person name="Fraser-Liggett C.M."/>
            <person name="Haas B.J."/>
            <person name="Inman J.M."/>
            <person name="Kent R."/>
            <person name="Lemieux S."/>
            <person name="Malavazi I."/>
            <person name="Orvis J."/>
            <person name="Roemer T."/>
            <person name="Ronning C.M."/>
            <person name="Sundaram J.P."/>
            <person name="Sutton G."/>
            <person name="Turner G."/>
            <person name="Venter J.C."/>
            <person name="White O.R."/>
            <person name="Whitty B.R."/>
            <person name="Youngman P."/>
            <person name="Wolfe K.H."/>
            <person name="Goldman G.H."/>
            <person name="Wortman J.R."/>
            <person name="Jiang B."/>
            <person name="Denning D.W."/>
            <person name="Nierman W.C."/>
        </authorList>
    </citation>
    <scope>NUCLEOTIDE SEQUENCE [LARGE SCALE GENOMIC DNA]</scope>
    <source>
        <strain evidence="9">CBS 144.89 / FGSC A1163 / CEA10</strain>
    </source>
</reference>
<dbReference type="AlphaFoldDB" id="B0YAF1"/>
<dbReference type="Pfam" id="PF00171">
    <property type="entry name" value="Aldedh"/>
    <property type="match status" value="2"/>
</dbReference>
<dbReference type="InterPro" id="IPR016162">
    <property type="entry name" value="Ald_DH_N"/>
</dbReference>
<dbReference type="PhylomeDB" id="B0YAF1"/>
<keyword evidence="2 6" id="KW-0560">Oxidoreductase</keyword>
<name>B0YAF1_ASPFC</name>
<proteinExistence type="inferred from homology"/>
<dbReference type="InterPro" id="IPR016161">
    <property type="entry name" value="Ald_DH/histidinol_DH"/>
</dbReference>
<evidence type="ECO:0000256" key="2">
    <source>
        <dbReference type="ARBA" id="ARBA00023002"/>
    </source>
</evidence>
<dbReference type="InterPro" id="IPR016163">
    <property type="entry name" value="Ald_DH_C"/>
</dbReference>
<evidence type="ECO:0000313" key="9">
    <source>
        <dbReference type="Proteomes" id="UP000001699"/>
    </source>
</evidence>
<dbReference type="EMBL" id="DS499600">
    <property type="protein sequence ID" value="EDP48994.1"/>
    <property type="molecule type" value="Genomic_DNA"/>
</dbReference>
<comment type="catalytic activity">
    <reaction evidence="4">
        <text>an aldehyde + NAD(+) + H2O = a carboxylate + NADH + 2 H(+)</text>
        <dbReference type="Rhea" id="RHEA:16185"/>
        <dbReference type="ChEBI" id="CHEBI:15377"/>
        <dbReference type="ChEBI" id="CHEBI:15378"/>
        <dbReference type="ChEBI" id="CHEBI:17478"/>
        <dbReference type="ChEBI" id="CHEBI:29067"/>
        <dbReference type="ChEBI" id="CHEBI:57540"/>
        <dbReference type="ChEBI" id="CHEBI:57945"/>
        <dbReference type="EC" id="1.2.1.3"/>
    </reaction>
</comment>